<dbReference type="Gene3D" id="1.10.10.10">
    <property type="entry name" value="Winged helix-like DNA-binding domain superfamily/Winged helix DNA-binding domain"/>
    <property type="match status" value="1"/>
</dbReference>
<evidence type="ECO:0000313" key="12">
    <source>
        <dbReference type="EMBL" id="KAF8665901.1"/>
    </source>
</evidence>
<evidence type="ECO:0000259" key="10">
    <source>
        <dbReference type="Pfam" id="PF23559"/>
    </source>
</evidence>
<keyword evidence="6" id="KW-0067">ATP-binding</keyword>
<dbReference type="Proteomes" id="UP000636709">
    <property type="component" value="Unassembled WGS sequence"/>
</dbReference>
<dbReference type="InterPro" id="IPR041118">
    <property type="entry name" value="Rx_N"/>
</dbReference>
<feature type="domain" description="Disease resistance N-terminal" evidence="9">
    <location>
        <begin position="9"/>
        <end position="88"/>
    </location>
</feature>
<keyword evidence="4" id="KW-0547">Nucleotide-binding</keyword>
<dbReference type="InterPro" id="IPR027417">
    <property type="entry name" value="P-loop_NTPase"/>
</dbReference>
<dbReference type="InterPro" id="IPR058922">
    <property type="entry name" value="WHD_DRP"/>
</dbReference>
<comment type="similarity">
    <text evidence="1">Belongs to the disease resistance NB-LRR family.</text>
</comment>
<dbReference type="FunFam" id="1.10.10.10:FF:000322">
    <property type="entry name" value="Probable disease resistance protein At1g63360"/>
    <property type="match status" value="1"/>
</dbReference>
<keyword evidence="2" id="KW-0433">Leucine-rich repeat</keyword>
<sequence>MATILHSLVVSCAKKLQDVIAEEAILILGVKGELRELLRTMNQIQCFLNDAEQRRTEELAVKNWLSELKDSIYEADDIIDRAKFEGSKLLPIYPSSTSSSSRDSIGCTRFSLSSCIPTIQRRRSIAIQIRSFNAKLEKIVKLGERFLKLQNMQTTEDVSSVRNLKTSQMLEPNLVGKETSRASRRIVELVLAHKEKKTYMFGILGTGGVGKTTLAQKIYNDDKIKGNFCKQAWICVSQEYSEAALLKEVLRNIGVHYDQDESVGELSGKLATEIERRSFFLVLDDIWHHGVWTNLFRIPLNTAATTVILLTTRNDTVAQAIGVNDVHRVELMSADVGWELLWKSMNISKLIEVQTLQGVGMEIVHMCGGLPLAIKVIASVLATKEQTESAWRKVLNRSAWSMSKLPIELRGALYVSYDELPRYLKQCFLYCALYPEDMMMHRDDLIRFWVAEGFVEEEDGQLLEDTAEEYYYELIYRNLLQPAPICLDYSFCKMHDLLRKLAGHLSGEEYFCGDLQSFSAKPLSKLRRVSIDIGNNSLILPNVDKDHIRIRTLNIRFAKSPGSENTIFRRFSHLRVLNLTGSLIQFIPNSIGNMIHLRSLDLDLTVISYLPESISSLINLQILNLERCYSLKSLPLGLTQLCQLRRIGLRNTPISSVPKGIGLLKNLNDLEGFPIGNSSGDSKMQDGWNLDELDSLLQLRCLDMIKLEKAAHFGVESLLKNKKHLKVLRLWCTEFTYEPYLEEDIGNIEDILEQLILPQNLEELVFGGFFGRKFPTWLDGDHLSSVKHLSLVNCISCVHLPPIGQLPNLKFLQIVGASMVTKIGPEFVSCSGGNSTSADAIAFPKLESLHIQQMPKLEEWSFVEKEENSALNEEEVRVEAADKKRCEAQEKEKFEATRPRMWLLPSLKNLYIKDCPNLIALPQQLGQQTTSLRELQLRYVGNLKVVEDFLFLSQVLVIEGCERLERVSNLPQVRRLRAHDCPNLKCVEKLGNLQQLWLDEGMQEISFWVPRLAQQCRKLHDEDLDIYTWTGGRSTDAFVRWLSIS</sequence>
<feature type="domain" description="Disease resistance protein winged helix" evidence="10">
    <location>
        <begin position="433"/>
        <end position="502"/>
    </location>
</feature>
<name>A0A835AQP9_9POAL</name>
<dbReference type="Gene3D" id="3.80.10.10">
    <property type="entry name" value="Ribonuclease Inhibitor"/>
    <property type="match status" value="2"/>
</dbReference>
<dbReference type="PANTHER" id="PTHR36766">
    <property type="entry name" value="PLANT BROAD-SPECTRUM MILDEW RESISTANCE PROTEIN RPW8"/>
    <property type="match status" value="1"/>
</dbReference>
<evidence type="ECO:0000259" key="9">
    <source>
        <dbReference type="Pfam" id="PF18052"/>
    </source>
</evidence>
<dbReference type="Pfam" id="PF23598">
    <property type="entry name" value="LRR_14"/>
    <property type="match status" value="1"/>
</dbReference>
<dbReference type="GO" id="GO:0005524">
    <property type="term" value="F:ATP binding"/>
    <property type="evidence" value="ECO:0007669"/>
    <property type="project" value="UniProtKB-KW"/>
</dbReference>
<dbReference type="InterPro" id="IPR002182">
    <property type="entry name" value="NB-ARC"/>
</dbReference>
<evidence type="ECO:0000256" key="5">
    <source>
        <dbReference type="ARBA" id="ARBA00022821"/>
    </source>
</evidence>
<feature type="domain" description="NB-ARC" evidence="8">
    <location>
        <begin position="191"/>
        <end position="344"/>
    </location>
</feature>
<evidence type="ECO:0000256" key="2">
    <source>
        <dbReference type="ARBA" id="ARBA00022614"/>
    </source>
</evidence>
<feature type="domain" description="Disease resistance R13L4/SHOC-2-like LRR" evidence="11">
    <location>
        <begin position="566"/>
        <end position="855"/>
    </location>
</feature>
<dbReference type="GO" id="GO:0042742">
    <property type="term" value="P:defense response to bacterium"/>
    <property type="evidence" value="ECO:0007669"/>
    <property type="project" value="UniProtKB-ARBA"/>
</dbReference>
<dbReference type="Pfam" id="PF00931">
    <property type="entry name" value="NB-ARC"/>
    <property type="match status" value="1"/>
</dbReference>
<dbReference type="EMBL" id="JACEFO010002324">
    <property type="protein sequence ID" value="KAF8665901.1"/>
    <property type="molecule type" value="Genomic_DNA"/>
</dbReference>
<evidence type="ECO:0000256" key="4">
    <source>
        <dbReference type="ARBA" id="ARBA00022741"/>
    </source>
</evidence>
<keyword evidence="13" id="KW-1185">Reference proteome</keyword>
<dbReference type="InterPro" id="IPR032675">
    <property type="entry name" value="LRR_dom_sf"/>
</dbReference>
<dbReference type="InterPro" id="IPR055414">
    <property type="entry name" value="LRR_R13L4/SHOC2-like"/>
</dbReference>
<dbReference type="PRINTS" id="PR00364">
    <property type="entry name" value="DISEASERSIST"/>
</dbReference>
<dbReference type="Gene3D" id="1.20.5.4130">
    <property type="match status" value="1"/>
</dbReference>
<evidence type="ECO:0000256" key="1">
    <source>
        <dbReference type="ARBA" id="ARBA00008894"/>
    </source>
</evidence>
<dbReference type="Pfam" id="PF18052">
    <property type="entry name" value="Rx_N"/>
    <property type="match status" value="1"/>
</dbReference>
<evidence type="ECO:0000259" key="8">
    <source>
        <dbReference type="Pfam" id="PF00931"/>
    </source>
</evidence>
<dbReference type="Gene3D" id="3.40.50.300">
    <property type="entry name" value="P-loop containing nucleotide triphosphate hydrolases"/>
    <property type="match status" value="1"/>
</dbReference>
<dbReference type="GO" id="GO:0043531">
    <property type="term" value="F:ADP binding"/>
    <property type="evidence" value="ECO:0007669"/>
    <property type="project" value="InterPro"/>
</dbReference>
<dbReference type="AlphaFoldDB" id="A0A835AQP9"/>
<organism evidence="12 13">
    <name type="scientific">Digitaria exilis</name>
    <dbReference type="NCBI Taxonomy" id="1010633"/>
    <lineage>
        <taxon>Eukaryota</taxon>
        <taxon>Viridiplantae</taxon>
        <taxon>Streptophyta</taxon>
        <taxon>Embryophyta</taxon>
        <taxon>Tracheophyta</taxon>
        <taxon>Spermatophyta</taxon>
        <taxon>Magnoliopsida</taxon>
        <taxon>Liliopsida</taxon>
        <taxon>Poales</taxon>
        <taxon>Poaceae</taxon>
        <taxon>PACMAD clade</taxon>
        <taxon>Panicoideae</taxon>
        <taxon>Panicodae</taxon>
        <taxon>Paniceae</taxon>
        <taxon>Anthephorinae</taxon>
        <taxon>Digitaria</taxon>
    </lineage>
</organism>
<dbReference type="OrthoDB" id="1050628at2759"/>
<protein>
    <submittedName>
        <fullName evidence="12">Uncharacterized protein</fullName>
    </submittedName>
</protein>
<keyword evidence="3" id="KW-0677">Repeat</keyword>
<dbReference type="InterPro" id="IPR036388">
    <property type="entry name" value="WH-like_DNA-bd_sf"/>
</dbReference>
<evidence type="ECO:0000259" key="11">
    <source>
        <dbReference type="Pfam" id="PF23598"/>
    </source>
</evidence>
<dbReference type="GO" id="GO:0002758">
    <property type="term" value="P:innate immune response-activating signaling pathway"/>
    <property type="evidence" value="ECO:0007669"/>
    <property type="project" value="UniProtKB-ARBA"/>
</dbReference>
<proteinExistence type="inferred from homology"/>
<dbReference type="InterPro" id="IPR038005">
    <property type="entry name" value="RX-like_CC"/>
</dbReference>
<accession>A0A835AQP9</accession>
<dbReference type="SUPFAM" id="SSF52540">
    <property type="entry name" value="P-loop containing nucleoside triphosphate hydrolases"/>
    <property type="match status" value="1"/>
</dbReference>
<dbReference type="CDD" id="cd14798">
    <property type="entry name" value="RX-CC_like"/>
    <property type="match status" value="1"/>
</dbReference>
<comment type="caution">
    <text evidence="12">The sequence shown here is derived from an EMBL/GenBank/DDBJ whole genome shotgun (WGS) entry which is preliminary data.</text>
</comment>
<keyword evidence="7" id="KW-0175">Coiled coil</keyword>
<gene>
    <name evidence="12" type="ORF">HU200_053984</name>
</gene>
<reference evidence="12" key="1">
    <citation type="submission" date="2020-07" db="EMBL/GenBank/DDBJ databases">
        <title>Genome sequence and genetic diversity analysis of an under-domesticated orphan crop, white fonio (Digitaria exilis).</title>
        <authorList>
            <person name="Bennetzen J.L."/>
            <person name="Chen S."/>
            <person name="Ma X."/>
            <person name="Wang X."/>
            <person name="Yssel A.E.J."/>
            <person name="Chaluvadi S.R."/>
            <person name="Johnson M."/>
            <person name="Gangashetty P."/>
            <person name="Hamidou F."/>
            <person name="Sanogo M.D."/>
            <person name="Zwaenepoel A."/>
            <person name="Wallace J."/>
            <person name="Van De Peer Y."/>
            <person name="Van Deynze A."/>
        </authorList>
    </citation>
    <scope>NUCLEOTIDE SEQUENCE</scope>
    <source>
        <tissue evidence="12">Leaves</tissue>
    </source>
</reference>
<dbReference type="PANTHER" id="PTHR36766:SF70">
    <property type="entry name" value="DISEASE RESISTANCE PROTEIN RGA4"/>
    <property type="match status" value="1"/>
</dbReference>
<evidence type="ECO:0000313" key="13">
    <source>
        <dbReference type="Proteomes" id="UP000636709"/>
    </source>
</evidence>
<evidence type="ECO:0000256" key="3">
    <source>
        <dbReference type="ARBA" id="ARBA00022737"/>
    </source>
</evidence>
<dbReference type="Pfam" id="PF23559">
    <property type="entry name" value="WHD_DRP"/>
    <property type="match status" value="1"/>
</dbReference>
<dbReference type="SUPFAM" id="SSF52058">
    <property type="entry name" value="L domain-like"/>
    <property type="match status" value="1"/>
</dbReference>
<evidence type="ECO:0000256" key="7">
    <source>
        <dbReference type="ARBA" id="ARBA00023054"/>
    </source>
</evidence>
<evidence type="ECO:0000256" key="6">
    <source>
        <dbReference type="ARBA" id="ARBA00022840"/>
    </source>
</evidence>
<dbReference type="GO" id="GO:0009626">
    <property type="term" value="P:plant-type hypersensitive response"/>
    <property type="evidence" value="ECO:0007669"/>
    <property type="project" value="UniProtKB-ARBA"/>
</dbReference>
<keyword evidence="5" id="KW-0611">Plant defense</keyword>